<keyword evidence="1" id="KW-1133">Transmembrane helix</keyword>
<accession>A0AAU9EN26</accession>
<organism evidence="3 4">
    <name type="scientific">Helicovermis profundi</name>
    <dbReference type="NCBI Taxonomy" id="3065157"/>
    <lineage>
        <taxon>Bacteria</taxon>
        <taxon>Bacillati</taxon>
        <taxon>Bacillota</taxon>
        <taxon>Clostridia</taxon>
        <taxon>Helicovermis</taxon>
    </lineage>
</organism>
<evidence type="ECO:0000256" key="1">
    <source>
        <dbReference type="SAM" id="Phobius"/>
    </source>
</evidence>
<feature type="transmembrane region" description="Helical" evidence="1">
    <location>
        <begin position="270"/>
        <end position="291"/>
    </location>
</feature>
<dbReference type="Gene3D" id="3.40.50.11600">
    <property type="match status" value="1"/>
</dbReference>
<feature type="transmembrane region" description="Helical" evidence="1">
    <location>
        <begin position="184"/>
        <end position="204"/>
    </location>
</feature>
<evidence type="ECO:0000313" key="4">
    <source>
        <dbReference type="Proteomes" id="UP001321786"/>
    </source>
</evidence>
<dbReference type="EMBL" id="AP028654">
    <property type="protein sequence ID" value="BEP27850.1"/>
    <property type="molecule type" value="Genomic_DNA"/>
</dbReference>
<dbReference type="NCBIfam" id="NF040863">
    <property type="entry name" value="HgcA_corrinoid"/>
    <property type="match status" value="1"/>
</dbReference>
<feature type="transmembrane region" description="Helical" evidence="1">
    <location>
        <begin position="154"/>
        <end position="172"/>
    </location>
</feature>
<name>A0AAU9EN26_9FIRM</name>
<evidence type="ECO:0000259" key="2">
    <source>
        <dbReference type="Pfam" id="PF03599"/>
    </source>
</evidence>
<sequence>MKPGLYAIGSPSENDNLIVTCNYKLTFDIVRNSLEGINIWLLLLDTDGVNVWCAAGKGSFGSAELIYSLEKFNVERHINHKNIIVPQLGAPGIQSHLVKEITGFTIKYGPIHIKDLKNYINNGYKTDENIRKVTFNLFDRLKVSTLELVIGMKYFLIAMISLLILTFIIPSFNLSRSLKLINHYFLTLITATILFPALLPYLPFRMFYKRAFILGVLFNIIFLVSYNSCSLFSIGNSIISVVLISYIGLNFTGSSTFTSLSGVKKEMNEAVPILSILGILSIFVIVIALLLEVF</sequence>
<dbReference type="KEGG" id="hprf:HLPR_01810"/>
<dbReference type="Pfam" id="PF03599">
    <property type="entry name" value="CdhD"/>
    <property type="match status" value="1"/>
</dbReference>
<keyword evidence="4" id="KW-1185">Reference proteome</keyword>
<feature type="transmembrane region" description="Helical" evidence="1">
    <location>
        <begin position="234"/>
        <end position="258"/>
    </location>
</feature>
<gene>
    <name evidence="3" type="primary">hgcA</name>
    <name evidence="3" type="ORF">HLPR_01810</name>
</gene>
<feature type="domain" description="CO dehydrogenase/acetyl-CoA synthase delta subunit TIM barrel" evidence="2">
    <location>
        <begin position="2"/>
        <end position="91"/>
    </location>
</feature>
<dbReference type="AlphaFoldDB" id="A0AAU9EN26"/>
<evidence type="ECO:0000313" key="3">
    <source>
        <dbReference type="EMBL" id="BEP27850.1"/>
    </source>
</evidence>
<keyword evidence="1" id="KW-0812">Transmembrane</keyword>
<proteinExistence type="predicted"/>
<keyword evidence="1" id="KW-0472">Membrane</keyword>
<dbReference type="InterPro" id="IPR016041">
    <property type="entry name" value="Ac-CoA_synth_d_su_TIM-brl"/>
</dbReference>
<feature type="transmembrane region" description="Helical" evidence="1">
    <location>
        <begin position="211"/>
        <end position="228"/>
    </location>
</feature>
<protein>
    <submittedName>
        <fullName evidence="3">Mercury methylation corrinoid protein HgcA</fullName>
    </submittedName>
</protein>
<dbReference type="Proteomes" id="UP001321786">
    <property type="component" value="Chromosome"/>
</dbReference>
<reference evidence="3 4" key="1">
    <citation type="submission" date="2023-08" db="EMBL/GenBank/DDBJ databases">
        <title>Helicovermis profunda gen. nov., sp. nov., a novel mesophilic, fermentative bacterium within the Bacillota from a deep-sea hydrothermal vent chimney.</title>
        <authorList>
            <person name="Miyazaki U."/>
            <person name="Mizutani D."/>
            <person name="Hashimoto Y."/>
            <person name="Tame A."/>
            <person name="Sawayama S."/>
            <person name="Miyazaki J."/>
            <person name="Takai K."/>
            <person name="Nakagawa S."/>
        </authorList>
    </citation>
    <scope>NUCLEOTIDE SEQUENCE [LARGE SCALE GENOMIC DNA]</scope>
    <source>
        <strain evidence="3 4">S502</strain>
    </source>
</reference>